<keyword evidence="3 5" id="KW-0378">Hydrolase</keyword>
<sequence>MLLGRSSTNPRRKVIRSKAFSKTEPTHFHKCWLARFLRRICVAVDQSTTPDSTSSWHTPSQIEAANIGAVDSEIAFHQHNPPTFAVSTRSGARAYNEDRFRAIDNLDLYGRGLLEVVPSSLPPFLVDLLKSRVLEKFVADGCAPGLSAHKLLKYERASEDTQFFGVYDGHGGAKASSLLALLFPVYILAAPEYTTDLAAACHSASMAMNEEILNREKEGQCEGGATAVTLLIRGNTIMLSNTGDCRAILVTTRDKVAQATQLTTDHKASNDQEKQRIEEHGGMVLYIKGVARVNGHLAVARAFGDAELCQLVIADPEVTAHELHREDEYIVLASDGLWDVLTNDQVASCISNNPWLGVQGIANMLADHAIELGATDNVTVLVVDVRGRIP</sequence>
<reference evidence="7 8" key="1">
    <citation type="journal article" date="2021" name="Genome Biol.">
        <title>AFLAP: assembly-free linkage analysis pipeline using k-mers from genome sequencing data.</title>
        <authorList>
            <person name="Fletcher K."/>
            <person name="Zhang L."/>
            <person name="Gil J."/>
            <person name="Han R."/>
            <person name="Cavanaugh K."/>
            <person name="Michelmore R."/>
        </authorList>
    </citation>
    <scope>NUCLEOTIDE SEQUENCE [LARGE SCALE GENOMIC DNA]</scope>
    <source>
        <strain evidence="7 8">SF5</strain>
    </source>
</reference>
<dbReference type="PROSITE" id="PS01032">
    <property type="entry name" value="PPM_1"/>
    <property type="match status" value="1"/>
</dbReference>
<protein>
    <recommendedName>
        <fullName evidence="6">PPM-type phosphatase domain-containing protein</fullName>
    </recommendedName>
</protein>
<organism evidence="7 8">
    <name type="scientific">Bremia lactucae</name>
    <name type="common">Lettuce downy mildew</name>
    <dbReference type="NCBI Taxonomy" id="4779"/>
    <lineage>
        <taxon>Eukaryota</taxon>
        <taxon>Sar</taxon>
        <taxon>Stramenopiles</taxon>
        <taxon>Oomycota</taxon>
        <taxon>Peronosporomycetes</taxon>
        <taxon>Peronosporales</taxon>
        <taxon>Peronosporaceae</taxon>
        <taxon>Bremia</taxon>
    </lineage>
</organism>
<keyword evidence="4 5" id="KW-0904">Protein phosphatase</keyword>
<feature type="domain" description="PPM-type phosphatase" evidence="6">
    <location>
        <begin position="83"/>
        <end position="385"/>
    </location>
</feature>
<dbReference type="Gene3D" id="3.60.40.10">
    <property type="entry name" value="PPM-type phosphatase domain"/>
    <property type="match status" value="1"/>
</dbReference>
<dbReference type="InterPro" id="IPR001932">
    <property type="entry name" value="PPM-type_phosphatase-like_dom"/>
</dbReference>
<dbReference type="GeneID" id="94344448"/>
<dbReference type="SUPFAM" id="SSF81606">
    <property type="entry name" value="PP2C-like"/>
    <property type="match status" value="1"/>
</dbReference>
<dbReference type="EMBL" id="SHOA02000001">
    <property type="protein sequence ID" value="TDH65310.1"/>
    <property type="molecule type" value="Genomic_DNA"/>
</dbReference>
<dbReference type="RefSeq" id="XP_067814809.1">
    <property type="nucleotide sequence ID" value="XM_067958777.1"/>
</dbReference>
<accession>A0A976IAU1</accession>
<evidence type="ECO:0000256" key="3">
    <source>
        <dbReference type="ARBA" id="ARBA00022801"/>
    </source>
</evidence>
<evidence type="ECO:0000259" key="6">
    <source>
        <dbReference type="PROSITE" id="PS51746"/>
    </source>
</evidence>
<proteinExistence type="inferred from homology"/>
<evidence type="ECO:0000313" key="8">
    <source>
        <dbReference type="Proteomes" id="UP000294530"/>
    </source>
</evidence>
<dbReference type="SMART" id="SM00331">
    <property type="entry name" value="PP2C_SIG"/>
    <property type="match status" value="1"/>
</dbReference>
<evidence type="ECO:0000313" key="7">
    <source>
        <dbReference type="EMBL" id="TDH65310.1"/>
    </source>
</evidence>
<evidence type="ECO:0000256" key="2">
    <source>
        <dbReference type="ARBA" id="ARBA00022723"/>
    </source>
</evidence>
<dbReference type="InterPro" id="IPR000222">
    <property type="entry name" value="PP2C_BS"/>
</dbReference>
<dbReference type="InterPro" id="IPR015655">
    <property type="entry name" value="PP2C"/>
</dbReference>
<dbReference type="GO" id="GO:0046872">
    <property type="term" value="F:metal ion binding"/>
    <property type="evidence" value="ECO:0007669"/>
    <property type="project" value="UniProtKB-KW"/>
</dbReference>
<dbReference type="SMART" id="SM00332">
    <property type="entry name" value="PP2Cc"/>
    <property type="match status" value="1"/>
</dbReference>
<dbReference type="Proteomes" id="UP000294530">
    <property type="component" value="Unassembled WGS sequence"/>
</dbReference>
<dbReference type="GO" id="GO:0004722">
    <property type="term" value="F:protein serine/threonine phosphatase activity"/>
    <property type="evidence" value="ECO:0007669"/>
    <property type="project" value="InterPro"/>
</dbReference>
<dbReference type="CDD" id="cd00143">
    <property type="entry name" value="PP2Cc"/>
    <property type="match status" value="1"/>
</dbReference>
<evidence type="ECO:0000256" key="1">
    <source>
        <dbReference type="ARBA" id="ARBA00004170"/>
    </source>
</evidence>
<comment type="subcellular location">
    <subcellularLocation>
        <location evidence="1">Membrane</location>
        <topology evidence="1">Peripheral membrane protein</topology>
    </subcellularLocation>
</comment>
<keyword evidence="8" id="KW-1185">Reference proteome</keyword>
<evidence type="ECO:0000256" key="5">
    <source>
        <dbReference type="RuleBase" id="RU003465"/>
    </source>
</evidence>
<name>A0A976IAU1_BRELC</name>
<dbReference type="KEGG" id="blac:94344448"/>
<dbReference type="OrthoDB" id="416093at2759"/>
<comment type="caution">
    <text evidence="7">The sequence shown here is derived from an EMBL/GenBank/DDBJ whole genome shotgun (WGS) entry which is preliminary data.</text>
</comment>
<gene>
    <name evidence="7" type="ORF">CCR75_000671</name>
</gene>
<comment type="similarity">
    <text evidence="5">Belongs to the PP2C family.</text>
</comment>
<dbReference type="AlphaFoldDB" id="A0A976IAU1"/>
<evidence type="ECO:0000256" key="4">
    <source>
        <dbReference type="ARBA" id="ARBA00022912"/>
    </source>
</evidence>
<dbReference type="PANTHER" id="PTHR47992">
    <property type="entry name" value="PROTEIN PHOSPHATASE"/>
    <property type="match status" value="1"/>
</dbReference>
<dbReference type="InterPro" id="IPR036457">
    <property type="entry name" value="PPM-type-like_dom_sf"/>
</dbReference>
<keyword evidence="2" id="KW-0479">Metal-binding</keyword>
<dbReference type="Pfam" id="PF00481">
    <property type="entry name" value="PP2C"/>
    <property type="match status" value="1"/>
</dbReference>
<dbReference type="GO" id="GO:0016020">
    <property type="term" value="C:membrane"/>
    <property type="evidence" value="ECO:0007669"/>
    <property type="project" value="UniProtKB-SubCell"/>
</dbReference>
<dbReference type="PROSITE" id="PS51746">
    <property type="entry name" value="PPM_2"/>
    <property type="match status" value="1"/>
</dbReference>